<gene>
    <name evidence="2" type="ORF">ABII15_05510</name>
</gene>
<feature type="region of interest" description="Disordered" evidence="1">
    <location>
        <begin position="336"/>
        <end position="373"/>
    </location>
</feature>
<proteinExistence type="predicted"/>
<evidence type="ECO:0000256" key="1">
    <source>
        <dbReference type="SAM" id="MobiDB-lite"/>
    </source>
</evidence>
<protein>
    <recommendedName>
        <fullName evidence="3">HTH luxR-type domain-containing protein</fullName>
    </recommendedName>
</protein>
<name>A0AAU8IMW8_9ACTN</name>
<reference evidence="2" key="1">
    <citation type="submission" date="2024-06" db="EMBL/GenBank/DDBJ databases">
        <title>Streptomyces sp. strain HUAS MG91 genome sequences.</title>
        <authorList>
            <person name="Mo P."/>
        </authorList>
    </citation>
    <scope>NUCLEOTIDE SEQUENCE</scope>
    <source>
        <strain evidence="2">HUAS MG91</strain>
    </source>
</reference>
<dbReference type="InterPro" id="IPR051797">
    <property type="entry name" value="TrmB-like"/>
</dbReference>
<dbReference type="PANTHER" id="PTHR34293">
    <property type="entry name" value="HTH-TYPE TRANSCRIPTIONAL REGULATOR TRMBL2"/>
    <property type="match status" value="1"/>
</dbReference>
<feature type="compositionally biased region" description="Basic and acidic residues" evidence="1">
    <location>
        <begin position="336"/>
        <end position="345"/>
    </location>
</feature>
<sequence>MGESTAPGDARGRALPGQALSAAAVDLYGRLSTGRPTGPADAEALAQLQAWGMVGLPEDGARPVPLPPTAAAWSVAREALVHLQEQTRMLMELPHAVEQLNLAFAQSRTRAAGTTGSEFLSDRAEVNERIGAILASARSELLGAHPHGPRTREQMDIGVPRDTAALERGVHYRTLYQDAVRDDVVTCEWASTMAPRGVHFRTLADPFERVVIVDERVAVISDYVVPDAPEGSAWIITDRAMVAFCKHAFEQEWRRASPWHGQRRVRGQSPEGGLLSQLQRAILRALSEGETQDGAARRLQVSTRKLQRELDLVRAAWALPQATVAQLTFRWATSPEREATREKAAWRRTLTPGADPGLPVNRPATPARPSSAP</sequence>
<dbReference type="AlphaFoldDB" id="A0AAU8IMW8"/>
<feature type="compositionally biased region" description="Low complexity" evidence="1">
    <location>
        <begin position="362"/>
        <end position="373"/>
    </location>
</feature>
<accession>A0AAU8IMW8</accession>
<dbReference type="RefSeq" id="WP_353941143.1">
    <property type="nucleotide sequence ID" value="NZ_CP159534.1"/>
</dbReference>
<dbReference type="EMBL" id="CP159534">
    <property type="protein sequence ID" value="XCJ69456.1"/>
    <property type="molecule type" value="Genomic_DNA"/>
</dbReference>
<organism evidence="2">
    <name type="scientific">Streptomyces tabacisoli</name>
    <dbReference type="NCBI Taxonomy" id="3156398"/>
    <lineage>
        <taxon>Bacteria</taxon>
        <taxon>Bacillati</taxon>
        <taxon>Actinomycetota</taxon>
        <taxon>Actinomycetes</taxon>
        <taxon>Kitasatosporales</taxon>
        <taxon>Streptomycetaceae</taxon>
        <taxon>Streptomyces</taxon>
    </lineage>
</organism>
<evidence type="ECO:0000313" key="2">
    <source>
        <dbReference type="EMBL" id="XCJ69456.1"/>
    </source>
</evidence>
<dbReference type="PANTHER" id="PTHR34293:SF1">
    <property type="entry name" value="HTH-TYPE TRANSCRIPTIONAL REGULATOR TRMBL2"/>
    <property type="match status" value="1"/>
</dbReference>
<dbReference type="KEGG" id="stac:ABII15_05510"/>
<evidence type="ECO:0008006" key="3">
    <source>
        <dbReference type="Google" id="ProtNLM"/>
    </source>
</evidence>